<dbReference type="Proteomes" id="UP000232133">
    <property type="component" value="Chromosome"/>
</dbReference>
<dbReference type="AlphaFoldDB" id="A0A2H4U7F4"/>
<organism evidence="2 3">
    <name type="scientific">Methanobrevibacter smithii</name>
    <dbReference type="NCBI Taxonomy" id="2173"/>
    <lineage>
        <taxon>Archaea</taxon>
        <taxon>Methanobacteriati</taxon>
        <taxon>Methanobacteriota</taxon>
        <taxon>Methanomada group</taxon>
        <taxon>Methanobacteria</taxon>
        <taxon>Methanobacteriales</taxon>
        <taxon>Methanobacteriaceae</taxon>
        <taxon>Methanobrevibacter</taxon>
    </lineage>
</organism>
<accession>A0A2H4U7F4</accession>
<protein>
    <submittedName>
        <fullName evidence="2">Photosynthetic reaction center protein</fullName>
    </submittedName>
</protein>
<proteinExistence type="predicted"/>
<reference evidence="2 3" key="1">
    <citation type="submission" date="2016-10" db="EMBL/GenBank/DDBJ databases">
        <authorList>
            <person name="Varghese N."/>
        </authorList>
    </citation>
    <scope>NUCLEOTIDE SEQUENCE [LARGE SCALE GENOMIC DNA]</scope>
    <source>
        <strain evidence="2 3">KB11</strain>
    </source>
</reference>
<feature type="domain" description="PRC-barrel" evidence="1">
    <location>
        <begin position="3"/>
        <end position="67"/>
    </location>
</feature>
<dbReference type="InterPro" id="IPR011033">
    <property type="entry name" value="PRC_barrel-like_sf"/>
</dbReference>
<dbReference type="SUPFAM" id="SSF50346">
    <property type="entry name" value="PRC-barrel domain"/>
    <property type="match status" value="1"/>
</dbReference>
<evidence type="ECO:0000313" key="2">
    <source>
        <dbReference type="EMBL" id="ATZ60040.1"/>
    </source>
</evidence>
<dbReference type="Pfam" id="PF05239">
    <property type="entry name" value="PRC"/>
    <property type="match status" value="1"/>
</dbReference>
<dbReference type="GeneID" id="72590628"/>
<sequence>MNIKEVLNSKVLDKNAYEVGTVTDFDIDQKEGTINSMIVSLKKGVFSKEELEVPFEDIETIGGYVILAKELPKPEEAEEEVEAQKVEVEKEE</sequence>
<gene>
    <name evidence="2" type="ORF">BK798_06180</name>
</gene>
<dbReference type="InterPro" id="IPR027275">
    <property type="entry name" value="PRC-brl_dom"/>
</dbReference>
<name>A0A2H4U7F4_METSM</name>
<dbReference type="EMBL" id="CP017803">
    <property type="protein sequence ID" value="ATZ60040.1"/>
    <property type="molecule type" value="Genomic_DNA"/>
</dbReference>
<dbReference type="RefSeq" id="WP_004033087.1">
    <property type="nucleotide sequence ID" value="NZ_AP025586.1"/>
</dbReference>
<dbReference type="Gene3D" id="2.30.30.240">
    <property type="entry name" value="PRC-barrel domain"/>
    <property type="match status" value="1"/>
</dbReference>
<evidence type="ECO:0000313" key="3">
    <source>
        <dbReference type="Proteomes" id="UP000232133"/>
    </source>
</evidence>
<evidence type="ECO:0000259" key="1">
    <source>
        <dbReference type="Pfam" id="PF05239"/>
    </source>
</evidence>